<evidence type="ECO:0000313" key="2">
    <source>
        <dbReference type="EMBL" id="CAF4298111.1"/>
    </source>
</evidence>
<gene>
    <name evidence="2" type="ORF">OKA104_LOCUS46065</name>
</gene>
<dbReference type="EMBL" id="CAJOAY010016196">
    <property type="protein sequence ID" value="CAF4298111.1"/>
    <property type="molecule type" value="Genomic_DNA"/>
</dbReference>
<sequence>PPPPQLSQPVIDQPQVTSMEVDQIPPSTSIITSTHSPSTTSAETENAIKALCSSIQIPQQTIPKTSNVEKSPTIIAPISKETLPIVEHQSTPITTITTTTTTVTPTTATPTTSIIPPHVSIKSSIPSTTFNEETLSAVNSLLMLNNNPPNLAGDHPPMKGTARVTPTISKPVYSFVTSLPSPTDQQSRQSATTTTTTTAAITSTTTTTSVETPSTQQNDLITMVSNIVSSANLNGDKSTVTTSSPSSLSTTATTTRSHIESVIDDVAKGVSTTTAIVTEPTTSIVDTNPSSSISTNTTKSTSIPTVLRDVMKTPCLTSST</sequence>
<comment type="caution">
    <text evidence="2">The sequence shown here is derived from an EMBL/GenBank/DDBJ whole genome shotgun (WGS) entry which is preliminary data.</text>
</comment>
<proteinExistence type="predicted"/>
<organism evidence="2 3">
    <name type="scientific">Adineta steineri</name>
    <dbReference type="NCBI Taxonomy" id="433720"/>
    <lineage>
        <taxon>Eukaryota</taxon>
        <taxon>Metazoa</taxon>
        <taxon>Spiralia</taxon>
        <taxon>Gnathifera</taxon>
        <taxon>Rotifera</taxon>
        <taxon>Eurotatoria</taxon>
        <taxon>Bdelloidea</taxon>
        <taxon>Adinetida</taxon>
        <taxon>Adinetidae</taxon>
        <taxon>Adineta</taxon>
    </lineage>
</organism>
<feature type="compositionally biased region" description="Polar residues" evidence="1">
    <location>
        <begin position="7"/>
        <end position="20"/>
    </location>
</feature>
<protein>
    <submittedName>
        <fullName evidence="2">Uncharacterized protein</fullName>
    </submittedName>
</protein>
<accession>A0A820HP74</accession>
<feature type="compositionally biased region" description="Low complexity" evidence="1">
    <location>
        <begin position="183"/>
        <end position="217"/>
    </location>
</feature>
<feature type="non-terminal residue" evidence="2">
    <location>
        <position position="320"/>
    </location>
</feature>
<reference evidence="2" key="1">
    <citation type="submission" date="2021-02" db="EMBL/GenBank/DDBJ databases">
        <authorList>
            <person name="Nowell W R."/>
        </authorList>
    </citation>
    <scope>NUCLEOTIDE SEQUENCE</scope>
</reference>
<feature type="non-terminal residue" evidence="2">
    <location>
        <position position="1"/>
    </location>
</feature>
<feature type="region of interest" description="Disordered" evidence="1">
    <location>
        <begin position="1"/>
        <end position="43"/>
    </location>
</feature>
<evidence type="ECO:0000256" key="1">
    <source>
        <dbReference type="SAM" id="MobiDB-lite"/>
    </source>
</evidence>
<name>A0A820HP74_9BILA</name>
<dbReference type="AlphaFoldDB" id="A0A820HP74"/>
<evidence type="ECO:0000313" key="3">
    <source>
        <dbReference type="Proteomes" id="UP000663881"/>
    </source>
</evidence>
<feature type="region of interest" description="Disordered" evidence="1">
    <location>
        <begin position="233"/>
        <end position="255"/>
    </location>
</feature>
<feature type="region of interest" description="Disordered" evidence="1">
    <location>
        <begin position="175"/>
        <end position="217"/>
    </location>
</feature>
<dbReference type="Proteomes" id="UP000663881">
    <property type="component" value="Unassembled WGS sequence"/>
</dbReference>
<feature type="compositionally biased region" description="Low complexity" evidence="1">
    <location>
        <begin position="24"/>
        <end position="41"/>
    </location>
</feature>
<feature type="compositionally biased region" description="Low complexity" evidence="1">
    <location>
        <begin position="238"/>
        <end position="255"/>
    </location>
</feature>